<dbReference type="OrthoDB" id="10283086at2759"/>
<protein>
    <submittedName>
        <fullName evidence="1">Uncharacterized protein</fullName>
    </submittedName>
</protein>
<dbReference type="EMBL" id="JXTB01000057">
    <property type="protein sequence ID" value="PON69319.1"/>
    <property type="molecule type" value="Genomic_DNA"/>
</dbReference>
<comment type="caution">
    <text evidence="1">The sequence shown here is derived from an EMBL/GenBank/DDBJ whole genome shotgun (WGS) entry which is preliminary data.</text>
</comment>
<accession>A0A2P5D7P8</accession>
<organism evidence="1 2">
    <name type="scientific">Parasponia andersonii</name>
    <name type="common">Sponia andersonii</name>
    <dbReference type="NCBI Taxonomy" id="3476"/>
    <lineage>
        <taxon>Eukaryota</taxon>
        <taxon>Viridiplantae</taxon>
        <taxon>Streptophyta</taxon>
        <taxon>Embryophyta</taxon>
        <taxon>Tracheophyta</taxon>
        <taxon>Spermatophyta</taxon>
        <taxon>Magnoliopsida</taxon>
        <taxon>eudicotyledons</taxon>
        <taxon>Gunneridae</taxon>
        <taxon>Pentapetalae</taxon>
        <taxon>rosids</taxon>
        <taxon>fabids</taxon>
        <taxon>Rosales</taxon>
        <taxon>Cannabaceae</taxon>
        <taxon>Parasponia</taxon>
    </lineage>
</organism>
<sequence length="218" mass="24294">MSFPIDAIAKRVLSIETPIGVPWKLPPWRALFLETSIKGLSFTELISLSIDLVENLITSICGRTEPGGHTIAVRTFAHALHNPVTASLDSRPGRLRKLHLCSGHVTDGGDGCHLGYRQRLAAEPDDRLPVLRHHSLHLLQVAPTQGLGRRAPVQRVTGDNGRRHGRAETLKRHVVLDAVATILSDDRLHCSKDVYMKLYQMFDKMRLYLYVGSFKGNL</sequence>
<dbReference type="AlphaFoldDB" id="A0A2P5D7P8"/>
<name>A0A2P5D7P8_PARAD</name>
<evidence type="ECO:0000313" key="1">
    <source>
        <dbReference type="EMBL" id="PON69319.1"/>
    </source>
</evidence>
<keyword evidence="2" id="KW-1185">Reference proteome</keyword>
<gene>
    <name evidence="1" type="ORF">PanWU01x14_090420</name>
</gene>
<proteinExistence type="predicted"/>
<dbReference type="Proteomes" id="UP000237105">
    <property type="component" value="Unassembled WGS sequence"/>
</dbReference>
<evidence type="ECO:0000313" key="2">
    <source>
        <dbReference type="Proteomes" id="UP000237105"/>
    </source>
</evidence>
<reference evidence="2" key="1">
    <citation type="submission" date="2016-06" db="EMBL/GenBank/DDBJ databases">
        <title>Parallel loss of symbiosis genes in relatives of nitrogen-fixing non-legume Parasponia.</title>
        <authorList>
            <person name="Van Velzen R."/>
            <person name="Holmer R."/>
            <person name="Bu F."/>
            <person name="Rutten L."/>
            <person name="Van Zeijl A."/>
            <person name="Liu W."/>
            <person name="Santuari L."/>
            <person name="Cao Q."/>
            <person name="Sharma T."/>
            <person name="Shen D."/>
            <person name="Roswanjaya Y."/>
            <person name="Wardhani T."/>
            <person name="Kalhor M.S."/>
            <person name="Jansen J."/>
            <person name="Van den Hoogen J."/>
            <person name="Gungor B."/>
            <person name="Hartog M."/>
            <person name="Hontelez J."/>
            <person name="Verver J."/>
            <person name="Yang W.-C."/>
            <person name="Schijlen E."/>
            <person name="Repin R."/>
            <person name="Schilthuizen M."/>
            <person name="Schranz E."/>
            <person name="Heidstra R."/>
            <person name="Miyata K."/>
            <person name="Fedorova E."/>
            <person name="Kohlen W."/>
            <person name="Bisseling T."/>
            <person name="Smit S."/>
            <person name="Geurts R."/>
        </authorList>
    </citation>
    <scope>NUCLEOTIDE SEQUENCE [LARGE SCALE GENOMIC DNA]</scope>
    <source>
        <strain evidence="2">cv. WU1-14</strain>
    </source>
</reference>